<evidence type="ECO:0000256" key="9">
    <source>
        <dbReference type="ARBA" id="ARBA00047417"/>
    </source>
</evidence>
<dbReference type="EC" id="3.4.19.13" evidence="12"/>
<feature type="active site" description="Nucleophile" evidence="10">
    <location>
        <position position="374"/>
    </location>
</feature>
<feature type="chain" id="PRO_5034472988" description="Glutathione hydrolase" evidence="13">
    <location>
        <begin position="19"/>
        <end position="570"/>
    </location>
</feature>
<evidence type="ECO:0000256" key="3">
    <source>
        <dbReference type="ARBA" id="ARBA00009381"/>
    </source>
</evidence>
<dbReference type="Pfam" id="PF01019">
    <property type="entry name" value="G_glu_transpept"/>
    <property type="match status" value="1"/>
</dbReference>
<keyword evidence="15" id="KW-1185">Reference proteome</keyword>
<evidence type="ECO:0000256" key="2">
    <source>
        <dbReference type="ARBA" id="ARBA00001089"/>
    </source>
</evidence>
<dbReference type="SUPFAM" id="SSF56235">
    <property type="entry name" value="N-terminal nucleophile aminohydrolases (Ntn hydrolases)"/>
    <property type="match status" value="1"/>
</dbReference>
<dbReference type="EMBL" id="CAJPDQ010000021">
    <property type="protein sequence ID" value="CAF9924569.1"/>
    <property type="molecule type" value="Genomic_DNA"/>
</dbReference>
<sequence>MLFFSLISSLLLASSTYASPTLNDVQYHEKADHGAVASESATCSKIGIELLKRGGNAADALVGTVFCVGVIGMYHSGIGGGGFMLVRSKTGKYEFIDFRETAPAAAFQDMYNQNINLSIYGGLASGIPGELRGLEHLHKNHGKLPWKTVMEPAIKVARCGFTVTKDTVRYMQSAISTGGNFLQTNPAWAIDFAPNGTLVGLGDTLTRRRYADTLETISIHGADAFYTGAIANATITALRAANGTMTLDDLKNYTVAIRDPVSIKYKDYVLHACSAPSGGVVALAALNIFNGYQTSSPSQLNLTTHRLVESMKWAYGERTQLGDPSFLPNITAFEKNMLTDKTAKEIRAKISNTATFTTSYYDPQGIQSLNDHGTSHVVTADKDGMAITLTTTVNLLFGSHLIVPETGVIMNNEMNDFSVPGSSNAFGFIPSVANYIRPGKRPLSSISPTIAETADGKLYLAVGSAGGSRIITATIQNVHHVLDQGYTPAQALASPRLHDQLTPATIYFEWSGLNIQGYSNATTAYLKSLGHNITFEAPGGSTAQALRRLPNGTFEAAGEPRQYASGGFTY</sequence>
<keyword evidence="6 12" id="KW-0378">Hydrolase</keyword>
<dbReference type="GO" id="GO:0006751">
    <property type="term" value="P:glutathione catabolic process"/>
    <property type="evidence" value="ECO:0007669"/>
    <property type="project" value="UniProtKB-UniRule"/>
</dbReference>
<dbReference type="Gene3D" id="1.10.246.130">
    <property type="match status" value="1"/>
</dbReference>
<organism evidence="14 15">
    <name type="scientific">Gomphillus americanus</name>
    <dbReference type="NCBI Taxonomy" id="1940652"/>
    <lineage>
        <taxon>Eukaryota</taxon>
        <taxon>Fungi</taxon>
        <taxon>Dikarya</taxon>
        <taxon>Ascomycota</taxon>
        <taxon>Pezizomycotina</taxon>
        <taxon>Lecanoromycetes</taxon>
        <taxon>OSLEUM clade</taxon>
        <taxon>Ostropomycetidae</taxon>
        <taxon>Ostropales</taxon>
        <taxon>Graphidaceae</taxon>
        <taxon>Gomphilloideae</taxon>
        <taxon>Gomphillus</taxon>
    </lineage>
</organism>
<feature type="signal peptide" evidence="13">
    <location>
        <begin position="1"/>
        <end position="18"/>
    </location>
</feature>
<evidence type="ECO:0000256" key="6">
    <source>
        <dbReference type="ARBA" id="ARBA00022801"/>
    </source>
</evidence>
<dbReference type="PANTHER" id="PTHR11686">
    <property type="entry name" value="GAMMA GLUTAMYL TRANSPEPTIDASE"/>
    <property type="match status" value="1"/>
</dbReference>
<gene>
    <name evidence="14" type="ORF">GOMPHAMPRED_003680</name>
</gene>
<keyword evidence="13" id="KW-0732">Signal</keyword>
<comment type="catalytic activity">
    <reaction evidence="2 12">
        <text>glutathione + H2O = L-cysteinylglycine + L-glutamate</text>
        <dbReference type="Rhea" id="RHEA:28807"/>
        <dbReference type="ChEBI" id="CHEBI:15377"/>
        <dbReference type="ChEBI" id="CHEBI:29985"/>
        <dbReference type="ChEBI" id="CHEBI:57925"/>
        <dbReference type="ChEBI" id="CHEBI:61694"/>
        <dbReference type="EC" id="3.4.19.13"/>
    </reaction>
</comment>
<keyword evidence="4" id="KW-0645">Protease</keyword>
<dbReference type="GO" id="GO:0006508">
    <property type="term" value="P:proteolysis"/>
    <property type="evidence" value="ECO:0007669"/>
    <property type="project" value="UniProtKB-KW"/>
</dbReference>
<feature type="binding site" evidence="11">
    <location>
        <begin position="392"/>
        <end position="394"/>
    </location>
    <ligand>
        <name>L-glutamate</name>
        <dbReference type="ChEBI" id="CHEBI:29985"/>
    </ligand>
</feature>
<protein>
    <recommendedName>
        <fullName evidence="12">Glutathione hydrolase</fullName>
        <ecNumber evidence="12">2.3.2.2</ecNumber>
        <ecNumber evidence="12">3.4.19.13</ecNumber>
    </recommendedName>
    <alternativeName>
        <fullName evidence="12">Gamma-glutamyltransferase</fullName>
    </alternativeName>
    <alternativeName>
        <fullName evidence="12">Gamma-glutamyltranspeptidase</fullName>
    </alternativeName>
</protein>
<evidence type="ECO:0000256" key="13">
    <source>
        <dbReference type="SAM" id="SignalP"/>
    </source>
</evidence>
<evidence type="ECO:0000256" key="1">
    <source>
        <dbReference type="ARBA" id="ARBA00001049"/>
    </source>
</evidence>
<reference evidence="14" key="1">
    <citation type="submission" date="2021-03" db="EMBL/GenBank/DDBJ databases">
        <authorList>
            <person name="Tagirdzhanova G."/>
        </authorList>
    </citation>
    <scope>NUCLEOTIDE SEQUENCE</scope>
</reference>
<evidence type="ECO:0000256" key="4">
    <source>
        <dbReference type="ARBA" id="ARBA00022670"/>
    </source>
</evidence>
<keyword evidence="8 12" id="KW-0012">Acyltransferase</keyword>
<dbReference type="EC" id="2.3.2.2" evidence="12"/>
<dbReference type="OrthoDB" id="1081007at2759"/>
<comment type="function">
    <text evidence="12">Cleaves the gamma-glutamyl peptide bond of glutathione and glutathione conjugates.</text>
</comment>
<dbReference type="InterPro" id="IPR000101">
    <property type="entry name" value="GGT_peptidase"/>
</dbReference>
<dbReference type="GO" id="GO:0036374">
    <property type="term" value="F:glutathione hydrolase activity"/>
    <property type="evidence" value="ECO:0007669"/>
    <property type="project" value="UniProtKB-UniRule"/>
</dbReference>
<feature type="binding site" evidence="11">
    <location>
        <begin position="444"/>
        <end position="445"/>
    </location>
    <ligand>
        <name>L-glutamate</name>
        <dbReference type="ChEBI" id="CHEBI:29985"/>
    </ligand>
</feature>
<dbReference type="AlphaFoldDB" id="A0A8H3FJG9"/>
<feature type="binding site" evidence="11">
    <location>
        <position position="416"/>
    </location>
    <ligand>
        <name>L-glutamate</name>
        <dbReference type="ChEBI" id="CHEBI:29985"/>
    </ligand>
</feature>
<evidence type="ECO:0000256" key="11">
    <source>
        <dbReference type="PIRSR" id="PIRSR600101-2"/>
    </source>
</evidence>
<dbReference type="Gene3D" id="3.60.20.40">
    <property type="match status" value="1"/>
</dbReference>
<dbReference type="InterPro" id="IPR043137">
    <property type="entry name" value="GGT_ssub_C"/>
</dbReference>
<evidence type="ECO:0000256" key="7">
    <source>
        <dbReference type="ARBA" id="ARBA00023180"/>
    </source>
</evidence>
<dbReference type="GO" id="GO:0103068">
    <property type="term" value="F:leukotriene C4 gamma-glutamyl transferase activity"/>
    <property type="evidence" value="ECO:0007669"/>
    <property type="project" value="UniProtKB-EC"/>
</dbReference>
<evidence type="ECO:0000313" key="14">
    <source>
        <dbReference type="EMBL" id="CAF9924569.1"/>
    </source>
</evidence>
<keyword evidence="7" id="KW-0325">Glycoprotein</keyword>
<evidence type="ECO:0000256" key="8">
    <source>
        <dbReference type="ARBA" id="ARBA00023315"/>
    </source>
</evidence>
<keyword evidence="5 12" id="KW-0808">Transferase</keyword>
<dbReference type="InterPro" id="IPR043138">
    <property type="entry name" value="GGT_lsub"/>
</dbReference>
<comment type="catalytic activity">
    <reaction evidence="1 12">
        <text>an S-substituted glutathione + H2O = an S-substituted L-cysteinylglycine + L-glutamate</text>
        <dbReference type="Rhea" id="RHEA:59468"/>
        <dbReference type="ChEBI" id="CHEBI:15377"/>
        <dbReference type="ChEBI" id="CHEBI:29985"/>
        <dbReference type="ChEBI" id="CHEBI:90779"/>
        <dbReference type="ChEBI" id="CHEBI:143103"/>
        <dbReference type="EC" id="3.4.19.13"/>
    </reaction>
</comment>
<proteinExistence type="inferred from homology"/>
<evidence type="ECO:0000256" key="10">
    <source>
        <dbReference type="PIRSR" id="PIRSR600101-1"/>
    </source>
</evidence>
<dbReference type="UniPathway" id="UPA00204"/>
<evidence type="ECO:0000256" key="5">
    <source>
        <dbReference type="ARBA" id="ARBA00022679"/>
    </source>
</evidence>
<dbReference type="Proteomes" id="UP000664169">
    <property type="component" value="Unassembled WGS sequence"/>
</dbReference>
<dbReference type="InterPro" id="IPR029055">
    <property type="entry name" value="Ntn_hydrolases_N"/>
</dbReference>
<dbReference type="FunFam" id="3.60.20.40:FF:000008">
    <property type="entry name" value="Gamma-glutamyltranspeptidase (Eurofung)"/>
    <property type="match status" value="1"/>
</dbReference>
<feature type="binding site" evidence="11">
    <location>
        <position position="99"/>
    </location>
    <ligand>
        <name>L-glutamate</name>
        <dbReference type="ChEBI" id="CHEBI:29985"/>
    </ligand>
</feature>
<comment type="similarity">
    <text evidence="3">Belongs to the gamma-glutamyltransferase family.</text>
</comment>
<dbReference type="FunFam" id="1.10.246.130:FF:000005">
    <property type="entry name" value="Gamma-glutamyltranspeptidase 1, putative"/>
    <property type="match status" value="1"/>
</dbReference>
<dbReference type="NCBIfam" id="TIGR00066">
    <property type="entry name" value="g_glut_trans"/>
    <property type="match status" value="1"/>
</dbReference>
<comment type="caution">
    <text evidence="14">The sequence shown here is derived from an EMBL/GenBank/DDBJ whole genome shotgun (WGS) entry which is preliminary data.</text>
</comment>
<evidence type="ECO:0000313" key="15">
    <source>
        <dbReference type="Proteomes" id="UP000664169"/>
    </source>
</evidence>
<name>A0A8H3FJG9_9LECA</name>
<accession>A0A8H3FJG9</accession>
<evidence type="ECO:0000256" key="12">
    <source>
        <dbReference type="RuleBase" id="RU368068"/>
    </source>
</evidence>
<dbReference type="GO" id="GO:0005886">
    <property type="term" value="C:plasma membrane"/>
    <property type="evidence" value="ECO:0007669"/>
    <property type="project" value="TreeGrafter"/>
</dbReference>
<comment type="pathway">
    <text evidence="12">Sulfur metabolism; glutathione metabolism.</text>
</comment>
<dbReference type="PRINTS" id="PR01210">
    <property type="entry name" value="GGTRANSPTASE"/>
</dbReference>
<comment type="catalytic activity">
    <reaction evidence="9 12">
        <text>an N-terminal (5-L-glutamyl)-[peptide] + an alpha-amino acid = 5-L-glutamyl amino acid + an N-terminal L-alpha-aminoacyl-[peptide]</text>
        <dbReference type="Rhea" id="RHEA:23904"/>
        <dbReference type="Rhea" id="RHEA-COMP:9780"/>
        <dbReference type="Rhea" id="RHEA-COMP:9795"/>
        <dbReference type="ChEBI" id="CHEBI:77644"/>
        <dbReference type="ChEBI" id="CHEBI:78597"/>
        <dbReference type="ChEBI" id="CHEBI:78599"/>
        <dbReference type="ChEBI" id="CHEBI:78608"/>
        <dbReference type="EC" id="2.3.2.2"/>
    </reaction>
</comment>
<feature type="binding site" evidence="11">
    <location>
        <position position="467"/>
    </location>
    <ligand>
        <name>L-glutamate</name>
        <dbReference type="ChEBI" id="CHEBI:29985"/>
    </ligand>
</feature>
<dbReference type="PANTHER" id="PTHR11686:SF62">
    <property type="entry name" value="GLUTATHIONE HYDROLASE"/>
    <property type="match status" value="1"/>
</dbReference>